<keyword evidence="9" id="KW-1185">Reference proteome</keyword>
<reference evidence="8 9" key="1">
    <citation type="submission" date="2016-06" db="EMBL/GenBank/DDBJ databases">
        <title>Complete genome sequence of a saline-alkali tolerant type strain Dietzia timorensis ID05-A0528T.</title>
        <authorList>
            <person name="Wu X."/>
        </authorList>
    </citation>
    <scope>NUCLEOTIDE SEQUENCE [LARGE SCALE GENOMIC DNA]</scope>
    <source>
        <strain evidence="8 9">ID05-A0528</strain>
    </source>
</reference>
<feature type="domain" description="GtrA/DPMS transmembrane" evidence="7">
    <location>
        <begin position="46"/>
        <end position="166"/>
    </location>
</feature>
<keyword evidence="3 6" id="KW-0812">Transmembrane</keyword>
<protein>
    <recommendedName>
        <fullName evidence="7">GtrA/DPMS transmembrane domain-containing protein</fullName>
    </recommendedName>
</protein>
<dbReference type="InterPro" id="IPR051401">
    <property type="entry name" value="GtrA_CellWall_Glycosyl"/>
</dbReference>
<evidence type="ECO:0000256" key="3">
    <source>
        <dbReference type="ARBA" id="ARBA00022692"/>
    </source>
</evidence>
<feature type="transmembrane region" description="Helical" evidence="6">
    <location>
        <begin position="71"/>
        <end position="91"/>
    </location>
</feature>
<dbReference type="PANTHER" id="PTHR38459:SF6">
    <property type="entry name" value="ARABINOGALACTAN BIOSYNTHESIS RECRUITING PROTEIN RV3789"/>
    <property type="match status" value="1"/>
</dbReference>
<feature type="transmembrane region" description="Helical" evidence="6">
    <location>
        <begin position="44"/>
        <end position="65"/>
    </location>
</feature>
<feature type="transmembrane region" description="Helical" evidence="6">
    <location>
        <begin position="138"/>
        <end position="160"/>
    </location>
</feature>
<proteinExistence type="inferred from homology"/>
<accession>A0A173LIF4</accession>
<dbReference type="InterPro" id="IPR007267">
    <property type="entry name" value="GtrA_DPMS_TM"/>
</dbReference>
<evidence type="ECO:0000256" key="2">
    <source>
        <dbReference type="ARBA" id="ARBA00009399"/>
    </source>
</evidence>
<dbReference type="EMBL" id="CP015961">
    <property type="protein sequence ID" value="ANI91067.1"/>
    <property type="molecule type" value="Genomic_DNA"/>
</dbReference>
<dbReference type="STRING" id="499555.BJL86_0256"/>
<gene>
    <name evidence="8" type="ORF">BJL86_0256</name>
</gene>
<dbReference type="GO" id="GO:0000271">
    <property type="term" value="P:polysaccharide biosynthetic process"/>
    <property type="evidence" value="ECO:0007669"/>
    <property type="project" value="InterPro"/>
</dbReference>
<evidence type="ECO:0000313" key="9">
    <source>
        <dbReference type="Proteomes" id="UP000186104"/>
    </source>
</evidence>
<dbReference type="Proteomes" id="UP000186104">
    <property type="component" value="Chromosome"/>
</dbReference>
<evidence type="ECO:0000313" key="8">
    <source>
        <dbReference type="EMBL" id="ANI91067.1"/>
    </source>
</evidence>
<dbReference type="PANTHER" id="PTHR38459">
    <property type="entry name" value="PROPHAGE BACTOPRENOL-LINKED GLUCOSE TRANSLOCASE HOMOLOG"/>
    <property type="match status" value="1"/>
</dbReference>
<dbReference type="RefSeq" id="WP_075844764.1">
    <property type="nucleotide sequence ID" value="NZ_CP015961.1"/>
</dbReference>
<keyword evidence="5 6" id="KW-0472">Membrane</keyword>
<sequence>MSSTNDKPADDRVRDSKIREISVREGEHISVDDLPAPLGLGDQLIRFVLVGGVSAVVDFGIYQLLMHLFGVSYPVAKAISFVFGTLTAYALNRRYTFRAEPSWRKFAITMSVYGIMFIVQWGLATLVTKVLLDQDLSLWLATSIGFVIGQGVATITNFIVQRAFIFRS</sequence>
<evidence type="ECO:0000256" key="4">
    <source>
        <dbReference type="ARBA" id="ARBA00022989"/>
    </source>
</evidence>
<evidence type="ECO:0000256" key="1">
    <source>
        <dbReference type="ARBA" id="ARBA00004141"/>
    </source>
</evidence>
<comment type="subcellular location">
    <subcellularLocation>
        <location evidence="1">Membrane</location>
        <topology evidence="1">Multi-pass membrane protein</topology>
    </subcellularLocation>
</comment>
<dbReference type="AlphaFoldDB" id="A0A173LIF4"/>
<dbReference type="GO" id="GO:0005886">
    <property type="term" value="C:plasma membrane"/>
    <property type="evidence" value="ECO:0007669"/>
    <property type="project" value="TreeGrafter"/>
</dbReference>
<evidence type="ECO:0000256" key="5">
    <source>
        <dbReference type="ARBA" id="ARBA00023136"/>
    </source>
</evidence>
<feature type="transmembrane region" description="Helical" evidence="6">
    <location>
        <begin position="112"/>
        <end position="132"/>
    </location>
</feature>
<keyword evidence="4 6" id="KW-1133">Transmembrane helix</keyword>
<name>A0A173LIF4_9ACTN</name>
<dbReference type="KEGG" id="dtm:BJL86_0256"/>
<evidence type="ECO:0000259" key="7">
    <source>
        <dbReference type="Pfam" id="PF04138"/>
    </source>
</evidence>
<dbReference type="Pfam" id="PF04138">
    <property type="entry name" value="GtrA_DPMS_TM"/>
    <property type="match status" value="1"/>
</dbReference>
<comment type="similarity">
    <text evidence="2">Belongs to the GtrA family.</text>
</comment>
<evidence type="ECO:0000256" key="6">
    <source>
        <dbReference type="SAM" id="Phobius"/>
    </source>
</evidence>
<organism evidence="8 9">
    <name type="scientific">Dietzia timorensis</name>
    <dbReference type="NCBI Taxonomy" id="499555"/>
    <lineage>
        <taxon>Bacteria</taxon>
        <taxon>Bacillati</taxon>
        <taxon>Actinomycetota</taxon>
        <taxon>Actinomycetes</taxon>
        <taxon>Mycobacteriales</taxon>
        <taxon>Dietziaceae</taxon>
        <taxon>Dietzia</taxon>
    </lineage>
</organism>